<protein>
    <submittedName>
        <fullName evidence="1">Uncharacterized protein MANES_14G128700</fullName>
    </submittedName>
</protein>
<dbReference type="PANTHER" id="PTHR34198:SF21">
    <property type="entry name" value="PROTEIN, PUTATIVE-RELATED"/>
    <property type="match status" value="1"/>
</dbReference>
<dbReference type="PANTHER" id="PTHR34198">
    <property type="entry name" value="OS01G0175100 PROTEIN"/>
    <property type="match status" value="1"/>
</dbReference>
<reference evidence="1" key="1">
    <citation type="submission" date="2018-02" db="EMBL/GenBank/DDBJ databases">
        <title>Rhizophora mucronata_Transcriptome.</title>
        <authorList>
            <person name="Meera S.P."/>
            <person name="Sreeshan A."/>
            <person name="Augustine A."/>
        </authorList>
    </citation>
    <scope>NUCLEOTIDE SEQUENCE</scope>
    <source>
        <tissue evidence="1">Leaf</tissue>
    </source>
</reference>
<sequence>MATNLFPLRPVMIRSCAASSGAQNRRKSSSASPNWWAPLFGWSSEPDYIGSEDKANDNVLEKEAIRSEAETKPVRSRFAPGCFTEEKAKQLRMMTSDTSSFHDVMYHSPIATRLASEVKRLSDR</sequence>
<dbReference type="EMBL" id="GGEC01017376">
    <property type="protein sequence ID" value="MBW97859.1"/>
    <property type="molecule type" value="Transcribed_RNA"/>
</dbReference>
<dbReference type="AlphaFoldDB" id="A0A2P2JWL7"/>
<name>A0A2P2JWL7_RHIMU</name>
<organism evidence="1">
    <name type="scientific">Rhizophora mucronata</name>
    <name type="common">Asiatic mangrove</name>
    <dbReference type="NCBI Taxonomy" id="61149"/>
    <lineage>
        <taxon>Eukaryota</taxon>
        <taxon>Viridiplantae</taxon>
        <taxon>Streptophyta</taxon>
        <taxon>Embryophyta</taxon>
        <taxon>Tracheophyta</taxon>
        <taxon>Spermatophyta</taxon>
        <taxon>Magnoliopsida</taxon>
        <taxon>eudicotyledons</taxon>
        <taxon>Gunneridae</taxon>
        <taxon>Pentapetalae</taxon>
        <taxon>rosids</taxon>
        <taxon>fabids</taxon>
        <taxon>Malpighiales</taxon>
        <taxon>Rhizophoraceae</taxon>
        <taxon>Rhizophora</taxon>
    </lineage>
</organism>
<accession>A0A2P2JWL7</accession>
<evidence type="ECO:0000313" key="1">
    <source>
        <dbReference type="EMBL" id="MBW97859.1"/>
    </source>
</evidence>
<proteinExistence type="predicted"/>